<dbReference type="EMBL" id="JADQTO010000007">
    <property type="protein sequence ID" value="MBG0563006.1"/>
    <property type="molecule type" value="Genomic_DNA"/>
</dbReference>
<dbReference type="RefSeq" id="WP_196414818.1">
    <property type="nucleotide sequence ID" value="NZ_JADQTO010000007.1"/>
</dbReference>
<sequence>MRKIAKRGTVLRSFLVLLALLLALMSPLGASAVPVAAGAAPASSGHSAQHITAGIAADSAAAEKPADTRTPAGYGTAHAVRALRAQLTAGVTASRAPPATV</sequence>
<evidence type="ECO:0000313" key="3">
    <source>
        <dbReference type="Proteomes" id="UP000598146"/>
    </source>
</evidence>
<proteinExistence type="predicted"/>
<evidence type="ECO:0000256" key="1">
    <source>
        <dbReference type="SAM" id="SignalP"/>
    </source>
</evidence>
<accession>A0A931CAH0</accession>
<feature type="signal peptide" evidence="1">
    <location>
        <begin position="1"/>
        <end position="32"/>
    </location>
</feature>
<keyword evidence="1" id="KW-0732">Signal</keyword>
<evidence type="ECO:0008006" key="4">
    <source>
        <dbReference type="Google" id="ProtNLM"/>
    </source>
</evidence>
<name>A0A931CAH0_9ACTN</name>
<protein>
    <recommendedName>
        <fullName evidence="4">DUF4148 domain-containing protein</fullName>
    </recommendedName>
</protein>
<dbReference type="AlphaFoldDB" id="A0A931CAH0"/>
<dbReference type="Proteomes" id="UP000598146">
    <property type="component" value="Unassembled WGS sequence"/>
</dbReference>
<reference evidence="2" key="1">
    <citation type="submission" date="2020-11" db="EMBL/GenBank/DDBJ databases">
        <title>Isolation and identification of active actinomycetes.</title>
        <authorList>
            <person name="Sun X."/>
        </authorList>
    </citation>
    <scope>NUCLEOTIDE SEQUENCE</scope>
    <source>
        <strain evidence="2">NEAU-A11</strain>
    </source>
</reference>
<comment type="caution">
    <text evidence="2">The sequence shown here is derived from an EMBL/GenBank/DDBJ whole genome shotgun (WGS) entry which is preliminary data.</text>
</comment>
<evidence type="ECO:0000313" key="2">
    <source>
        <dbReference type="EMBL" id="MBG0563006.1"/>
    </source>
</evidence>
<feature type="chain" id="PRO_5037048032" description="DUF4148 domain-containing protein" evidence="1">
    <location>
        <begin position="33"/>
        <end position="101"/>
    </location>
</feature>
<gene>
    <name evidence="2" type="ORF">I4J89_16240</name>
</gene>
<keyword evidence="3" id="KW-1185">Reference proteome</keyword>
<organism evidence="2 3">
    <name type="scientific">Actinoplanes aureus</name>
    <dbReference type="NCBI Taxonomy" id="2792083"/>
    <lineage>
        <taxon>Bacteria</taxon>
        <taxon>Bacillati</taxon>
        <taxon>Actinomycetota</taxon>
        <taxon>Actinomycetes</taxon>
        <taxon>Micromonosporales</taxon>
        <taxon>Micromonosporaceae</taxon>
        <taxon>Actinoplanes</taxon>
    </lineage>
</organism>